<feature type="site" description="Interaction with DNA" evidence="10">
    <location>
        <position position="31"/>
    </location>
</feature>
<feature type="region of interest" description="Interaction with DNA" evidence="10">
    <location>
        <begin position="160"/>
        <end position="165"/>
    </location>
</feature>
<dbReference type="GO" id="GO:0003677">
    <property type="term" value="F:DNA binding"/>
    <property type="evidence" value="ECO:0007669"/>
    <property type="project" value="UniProtKB-KW"/>
</dbReference>
<dbReference type="InterPro" id="IPR003602">
    <property type="entry name" value="Topo_IA_DNA-bd_dom"/>
</dbReference>
<dbReference type="SUPFAM" id="SSF56712">
    <property type="entry name" value="Prokaryotic type I DNA topoisomerase"/>
    <property type="match status" value="1"/>
</dbReference>
<evidence type="ECO:0000256" key="3">
    <source>
        <dbReference type="ARBA" id="ARBA00022723"/>
    </source>
</evidence>
<dbReference type="CDD" id="cd03363">
    <property type="entry name" value="TOPRIM_TopoIA_TopoI"/>
    <property type="match status" value="1"/>
</dbReference>
<proteinExistence type="inferred from homology"/>
<dbReference type="PANTHER" id="PTHR42785:SF1">
    <property type="entry name" value="DNA TOPOISOMERASE"/>
    <property type="match status" value="1"/>
</dbReference>
<feature type="site" description="Interaction with DNA" evidence="10">
    <location>
        <position position="137"/>
    </location>
</feature>
<evidence type="ECO:0000256" key="7">
    <source>
        <dbReference type="ARBA" id="ARBA00023029"/>
    </source>
</evidence>
<evidence type="ECO:0000256" key="5">
    <source>
        <dbReference type="ARBA" id="ARBA00022833"/>
    </source>
</evidence>
<dbReference type="InterPro" id="IPR025589">
    <property type="entry name" value="Toprim_C_rpt"/>
</dbReference>
<feature type="site" description="Interaction with DNA" evidence="10">
    <location>
        <position position="136"/>
    </location>
</feature>
<dbReference type="Pfam" id="PF13368">
    <property type="entry name" value="Toprim_C_rpt"/>
    <property type="match status" value="2"/>
</dbReference>
<keyword evidence="9 10" id="KW-0413">Isomerase</keyword>
<evidence type="ECO:0000259" key="12">
    <source>
        <dbReference type="PROSITE" id="PS52039"/>
    </source>
</evidence>
<dbReference type="Gene3D" id="3.30.65.10">
    <property type="entry name" value="Bacterial Topoisomerase I, domain 1"/>
    <property type="match status" value="1"/>
</dbReference>
<dbReference type="InterPro" id="IPR023406">
    <property type="entry name" value="Topo_IA_AS"/>
</dbReference>
<evidence type="ECO:0000313" key="14">
    <source>
        <dbReference type="Proteomes" id="UP000230903"/>
    </source>
</evidence>
<comment type="similarity">
    <text evidence="2 10">Belongs to the type IA topoisomerase family.</text>
</comment>
<dbReference type="GO" id="GO:0005694">
    <property type="term" value="C:chromosome"/>
    <property type="evidence" value="ECO:0007669"/>
    <property type="project" value="InterPro"/>
</dbReference>
<dbReference type="InterPro" id="IPR028612">
    <property type="entry name" value="Topoisom_1_IA"/>
</dbReference>
<dbReference type="InterPro" id="IPR005733">
    <property type="entry name" value="TopoI_bac-type"/>
</dbReference>
<dbReference type="InterPro" id="IPR000380">
    <property type="entry name" value="Topo_IA"/>
</dbReference>
<dbReference type="PROSITE" id="PS00396">
    <property type="entry name" value="TOPO_IA_1"/>
    <property type="match status" value="1"/>
</dbReference>
<dbReference type="InterPro" id="IPR006171">
    <property type="entry name" value="TOPRIM_dom"/>
</dbReference>
<dbReference type="InterPro" id="IPR013825">
    <property type="entry name" value="Topo_IA_cen_sub2"/>
</dbReference>
<feature type="site" description="Interaction with DNA" evidence="10">
    <location>
        <position position="140"/>
    </location>
</feature>
<evidence type="ECO:0000256" key="6">
    <source>
        <dbReference type="ARBA" id="ARBA00022842"/>
    </source>
</evidence>
<dbReference type="InterPro" id="IPR034149">
    <property type="entry name" value="TOPRIM_TopoI"/>
</dbReference>
<comment type="caution">
    <text evidence="13">The sequence shown here is derived from an EMBL/GenBank/DDBJ whole genome shotgun (WGS) entry which is preliminary data.</text>
</comment>
<feature type="domain" description="Topo IA-type catalytic" evidence="12">
    <location>
        <begin position="126"/>
        <end position="536"/>
    </location>
</feature>
<gene>
    <name evidence="10 13" type="primary">topA</name>
    <name evidence="13" type="ORF">COU10_03710</name>
</gene>
<dbReference type="InterPro" id="IPR013826">
    <property type="entry name" value="Topo_IA_cen_sub3"/>
</dbReference>
<dbReference type="Gene3D" id="1.10.460.10">
    <property type="entry name" value="Topoisomerase I, domain 2"/>
    <property type="match status" value="1"/>
</dbReference>
<feature type="site" description="Interaction with DNA" evidence="10">
    <location>
        <position position="145"/>
    </location>
</feature>
<dbReference type="EC" id="5.6.2.1" evidence="10"/>
<dbReference type="GO" id="GO:0003917">
    <property type="term" value="F:DNA topoisomerase type I (single strand cut, ATP-independent) activity"/>
    <property type="evidence" value="ECO:0007669"/>
    <property type="project" value="UniProtKB-UniRule"/>
</dbReference>
<keyword evidence="6" id="KW-0460">Magnesium</keyword>
<dbReference type="InterPro" id="IPR013498">
    <property type="entry name" value="Topo_IA_Znf"/>
</dbReference>
<sequence length="727" mass="81259">MKLVIVESPSKAKTIGKYLGPDFTVVASVGHVRDLPKSNKKAIDIPAGFVPHYEVSRGKERVLAEIKRLANKASEVILATDPDREGEAIAWHIADAAKLKNPDRVVFHEITKDAILRAMKSPRKIDMQLKEAQEARRVLDRLVGYDLSGLIWKKVRYGLSAGRVQSPALRILMEREREIRAFVPETFFVLSANLETENSKEAFFAICEEEPKTSADAEKIVDLAKAGSWLVKDVIETKVKRSPYPPFTTSTLQQAASTRLGFSPKRTMMVAQKLYEAGQITYMRTDSVAMGGEAVAQIETVVVKKFGAENYLRRVFKVKSKNAQEAHEAIRPTSFTKESAGSSDDQKRLYKLIWQRAVSSQMTDALLMRTKIITNIDDGGIPNFSANGSRVLSDGWLLADPTAKRDDVILPKVDATDLLNLLNLDTEEKQTQPPKRYSEAGLIKELERRGIGRPSTYASIINTIIERGYVDKEGRTLMPTDTGDVVSSFLEENFENYISDTFTAEMEDELDEIAEGKRKYEPTLREFYEPFSREVKEKEKTAKLTNLGEADPSLKCSDCEAGMIIKLGRGGKFLSCERFPDCKGMRNIDGSEIKAAEAIGIYPETGEEIFVLTGRFGPYLQVGEKTDKNKKPRRASIPKEQNLDEITLEAALKYLSLPRELGPHPDSGKMISANVGRFGPYVVHDGDFRSIKGKDGDNVYAITLARALEIFSQPKKVGRRGRKKKTE</sequence>
<evidence type="ECO:0000313" key="13">
    <source>
        <dbReference type="EMBL" id="PIR87615.1"/>
    </source>
</evidence>
<dbReference type="PRINTS" id="PR00417">
    <property type="entry name" value="PRTPISMRASEI"/>
</dbReference>
<dbReference type="PROSITE" id="PS52039">
    <property type="entry name" value="TOPO_IA_2"/>
    <property type="match status" value="1"/>
</dbReference>
<dbReference type="GO" id="GO:0006265">
    <property type="term" value="P:DNA topological change"/>
    <property type="evidence" value="ECO:0007669"/>
    <property type="project" value="UniProtKB-UniRule"/>
</dbReference>
<feature type="active site" description="O-(5'-phospho-DNA)-tyrosine intermediate" evidence="10">
    <location>
        <position position="282"/>
    </location>
</feature>
<feature type="site" description="Interaction with DNA" evidence="10">
    <location>
        <position position="284"/>
    </location>
</feature>
<dbReference type="PROSITE" id="PS50880">
    <property type="entry name" value="TOPRIM"/>
    <property type="match status" value="1"/>
</dbReference>
<dbReference type="Gene3D" id="3.40.50.140">
    <property type="match status" value="1"/>
</dbReference>
<dbReference type="EMBL" id="PFBC01000056">
    <property type="protein sequence ID" value="PIR87615.1"/>
    <property type="molecule type" value="Genomic_DNA"/>
</dbReference>
<dbReference type="InterPro" id="IPR023405">
    <property type="entry name" value="Topo_IA_core_domain"/>
</dbReference>
<evidence type="ECO:0000259" key="11">
    <source>
        <dbReference type="PROSITE" id="PS50880"/>
    </source>
</evidence>
<comment type="function">
    <text evidence="10">Releases the supercoiling and torsional tension of DNA, which is introduced during the DNA replication and transcription, by transiently cleaving and rejoining one strand of the DNA duplex. Introduces a single-strand break via transesterification at a target site in duplex DNA. The scissile phosphodiester is attacked by the catalytic tyrosine of the enzyme, resulting in the formation of a DNA-(5'-phosphotyrosyl)-enzyme intermediate and the expulsion of a 3'-OH DNA strand. The free DNA strand then undergoes passage around the unbroken strand, thus removing DNA supercoils. Finally, in the religation step, the DNA 3'-OH attacks the covalent intermediate to expel the active-site tyrosine and restore the DNA phosphodiester backbone.</text>
</comment>
<dbReference type="CDD" id="cd00186">
    <property type="entry name" value="TOP1Ac"/>
    <property type="match status" value="1"/>
</dbReference>
<dbReference type="GO" id="GO:0008270">
    <property type="term" value="F:zinc ion binding"/>
    <property type="evidence" value="ECO:0007669"/>
    <property type="project" value="UniProtKB-KW"/>
</dbReference>
<evidence type="ECO:0000256" key="10">
    <source>
        <dbReference type="HAMAP-Rule" id="MF_00952"/>
    </source>
</evidence>
<dbReference type="InterPro" id="IPR003601">
    <property type="entry name" value="Topo_IA_2"/>
</dbReference>
<dbReference type="InterPro" id="IPR013824">
    <property type="entry name" value="Topo_IA_cen_sub1"/>
</dbReference>
<feature type="domain" description="Toprim" evidence="11">
    <location>
        <begin position="1"/>
        <end position="110"/>
    </location>
</feature>
<dbReference type="SMART" id="SM00493">
    <property type="entry name" value="TOPRIM"/>
    <property type="match status" value="1"/>
</dbReference>
<dbReference type="SMART" id="SM00437">
    <property type="entry name" value="TOP1Ac"/>
    <property type="match status" value="1"/>
</dbReference>
<dbReference type="Pfam" id="PF01751">
    <property type="entry name" value="Toprim"/>
    <property type="match status" value="1"/>
</dbReference>
<keyword evidence="8 10" id="KW-0238">DNA-binding</keyword>
<evidence type="ECO:0000256" key="2">
    <source>
        <dbReference type="ARBA" id="ARBA00009446"/>
    </source>
</evidence>
<dbReference type="SMART" id="SM00436">
    <property type="entry name" value="TOP1Bc"/>
    <property type="match status" value="1"/>
</dbReference>
<protein>
    <recommendedName>
        <fullName evidence="10">DNA topoisomerase 1</fullName>
        <ecNumber evidence="10">5.6.2.1</ecNumber>
    </recommendedName>
    <alternativeName>
        <fullName evidence="10">DNA topoisomerase I</fullName>
    </alternativeName>
</protein>
<dbReference type="HAMAP" id="MF_00952">
    <property type="entry name" value="Topoisom_1_prok"/>
    <property type="match status" value="1"/>
</dbReference>
<evidence type="ECO:0000256" key="8">
    <source>
        <dbReference type="ARBA" id="ARBA00023125"/>
    </source>
</evidence>
<dbReference type="Proteomes" id="UP000230903">
    <property type="component" value="Unassembled WGS sequence"/>
</dbReference>
<dbReference type="PANTHER" id="PTHR42785">
    <property type="entry name" value="DNA TOPOISOMERASE, TYPE IA, CORE"/>
    <property type="match status" value="1"/>
</dbReference>
<feature type="site" description="Interaction with DNA" evidence="10">
    <location>
        <position position="152"/>
    </location>
</feature>
<dbReference type="Gene3D" id="2.70.20.10">
    <property type="entry name" value="Topoisomerase I, domain 3"/>
    <property type="match status" value="1"/>
</dbReference>
<dbReference type="SUPFAM" id="SSF57783">
    <property type="entry name" value="Zinc beta-ribbon"/>
    <property type="match status" value="1"/>
</dbReference>
<dbReference type="Gene3D" id="1.10.290.10">
    <property type="entry name" value="Topoisomerase I, domain 4"/>
    <property type="match status" value="1"/>
</dbReference>
<evidence type="ECO:0000256" key="1">
    <source>
        <dbReference type="ARBA" id="ARBA00000213"/>
    </source>
</evidence>
<keyword evidence="5" id="KW-0862">Zinc</keyword>
<reference evidence="14" key="1">
    <citation type="submission" date="2017-09" db="EMBL/GenBank/DDBJ databases">
        <title>Depth-based differentiation of microbial function through sediment-hosted aquifers and enrichment of novel symbionts in the deep terrestrial subsurface.</title>
        <authorList>
            <person name="Probst A.J."/>
            <person name="Ladd B."/>
            <person name="Jarett J.K."/>
            <person name="Geller-Mcgrath D.E."/>
            <person name="Sieber C.M.K."/>
            <person name="Emerson J.B."/>
            <person name="Anantharaman K."/>
            <person name="Thomas B.C."/>
            <person name="Malmstrom R."/>
            <person name="Stieglmeier M."/>
            <person name="Klingl A."/>
            <person name="Woyke T."/>
            <person name="Ryan C.M."/>
            <person name="Banfield J.F."/>
        </authorList>
    </citation>
    <scope>NUCLEOTIDE SEQUENCE [LARGE SCALE GENOMIC DNA]</scope>
</reference>
<comment type="subunit">
    <text evidence="10">Monomer.</text>
</comment>
<comment type="catalytic activity">
    <reaction evidence="1 10">
        <text>ATP-independent breakage of single-stranded DNA, followed by passage and rejoining.</text>
        <dbReference type="EC" id="5.6.2.1"/>
    </reaction>
</comment>
<accession>A0A2H0UPA0</accession>
<dbReference type="InterPro" id="IPR013497">
    <property type="entry name" value="Topo_IA_cen"/>
</dbReference>
<keyword evidence="4" id="KW-0863">Zinc-finger</keyword>
<dbReference type="Pfam" id="PF01131">
    <property type="entry name" value="Topoisom_bac"/>
    <property type="match status" value="1"/>
</dbReference>
<organism evidence="13 14">
    <name type="scientific">Candidatus Harrisonbacteria bacterium CG10_big_fil_rev_8_21_14_0_10_45_28</name>
    <dbReference type="NCBI Taxonomy" id="1974586"/>
    <lineage>
        <taxon>Bacteria</taxon>
        <taxon>Candidatus Harrisoniibacteriota</taxon>
    </lineage>
</organism>
<dbReference type="Pfam" id="PF01396">
    <property type="entry name" value="Zn_ribbon_Top1"/>
    <property type="match status" value="1"/>
</dbReference>
<feature type="site" description="Interaction with DNA" evidence="10">
    <location>
        <position position="467"/>
    </location>
</feature>
<evidence type="ECO:0000256" key="4">
    <source>
        <dbReference type="ARBA" id="ARBA00022771"/>
    </source>
</evidence>
<dbReference type="AlphaFoldDB" id="A0A2H0UPA0"/>
<evidence type="ECO:0000256" key="9">
    <source>
        <dbReference type="ARBA" id="ARBA00023235"/>
    </source>
</evidence>
<name>A0A2H0UPA0_9BACT</name>
<keyword evidence="3" id="KW-0479">Metal-binding</keyword>
<dbReference type="NCBIfam" id="TIGR01051">
    <property type="entry name" value="topA_bact"/>
    <property type="match status" value="1"/>
</dbReference>
<keyword evidence="7 10" id="KW-0799">Topoisomerase</keyword>